<evidence type="ECO:0000313" key="3">
    <source>
        <dbReference type="EMBL" id="EHY64626.1"/>
    </source>
</evidence>
<accession>H8ZF74</accession>
<keyword evidence="1" id="KW-0175">Coiled coil</keyword>
<name>H8ZF74_NEMA1</name>
<feature type="region of interest" description="Disordered" evidence="2">
    <location>
        <begin position="69"/>
        <end position="91"/>
    </location>
</feature>
<dbReference type="EMBL" id="JH604639">
    <property type="protein sequence ID" value="EHY64626.1"/>
    <property type="molecule type" value="Genomic_DNA"/>
</dbReference>
<dbReference type="OrthoDB" id="2191023at2759"/>
<feature type="region of interest" description="Disordered" evidence="2">
    <location>
        <begin position="28"/>
        <end position="56"/>
    </location>
</feature>
<feature type="coiled-coil region" evidence="1">
    <location>
        <begin position="147"/>
        <end position="174"/>
    </location>
</feature>
<proteinExistence type="predicted"/>
<evidence type="ECO:0000256" key="2">
    <source>
        <dbReference type="SAM" id="MobiDB-lite"/>
    </source>
</evidence>
<reference evidence="3" key="1">
    <citation type="submission" date="2011-03" db="EMBL/GenBank/DDBJ databases">
        <title>The Genome Sequence of Nematocida sp1 strain ERTm2.</title>
        <authorList>
            <consortium name="The Broad Institute Genome Sequencing Platform"/>
            <consortium name="The Broad Institute Genome Sequencing Center for Infectious Disease"/>
            <person name="Cuomo C."/>
            <person name="Troemel E."/>
            <person name="Young S.K."/>
            <person name="Zeng Q."/>
            <person name="Gargeya S."/>
            <person name="Fitzgerald M."/>
            <person name="Haas B."/>
            <person name="Abouelleil A."/>
            <person name="Alvarado L."/>
            <person name="Arachchi H.M."/>
            <person name="Berlin A."/>
            <person name="Brown A."/>
            <person name="Chapman S.B."/>
            <person name="Chen Z."/>
            <person name="Dunbar C."/>
            <person name="Freedman E."/>
            <person name="Gearin G."/>
            <person name="Gellesch M."/>
            <person name="Goldberg J."/>
            <person name="Griggs A."/>
            <person name="Gujja S."/>
            <person name="Heilman E.R."/>
            <person name="Heiman D."/>
            <person name="Howarth C."/>
            <person name="Larson L."/>
            <person name="Lui A."/>
            <person name="MacDonald P.J.P."/>
            <person name="Mehta T."/>
            <person name="Montmayeur A."/>
            <person name="Murphy C."/>
            <person name="Neiman D."/>
            <person name="Pearson M."/>
            <person name="Priest M."/>
            <person name="Roberts A."/>
            <person name="Saif S."/>
            <person name="Shea T."/>
            <person name="Shenoy N."/>
            <person name="Sisk P."/>
            <person name="Stolte C."/>
            <person name="Sykes S."/>
            <person name="White J."/>
            <person name="Yandava C."/>
            <person name="Wortman J."/>
            <person name="Nusbaum C."/>
            <person name="Birren B."/>
        </authorList>
    </citation>
    <scope>NUCLEOTIDE SEQUENCE</scope>
    <source>
        <strain evidence="3">ERTm2</strain>
    </source>
</reference>
<dbReference type="Proteomes" id="UP000005622">
    <property type="component" value="Unassembled WGS sequence"/>
</dbReference>
<gene>
    <name evidence="3" type="ORF">NERG_02245</name>
</gene>
<organism evidence="3">
    <name type="scientific">Nematocida ausubeli (strain ATCC PRA-371 / ERTm2)</name>
    <name type="common">Nematode killer fungus</name>
    <dbReference type="NCBI Taxonomy" id="1913371"/>
    <lineage>
        <taxon>Eukaryota</taxon>
        <taxon>Fungi</taxon>
        <taxon>Fungi incertae sedis</taxon>
        <taxon>Microsporidia</taxon>
        <taxon>Nematocida</taxon>
    </lineage>
</organism>
<evidence type="ECO:0000256" key="1">
    <source>
        <dbReference type="SAM" id="Coils"/>
    </source>
</evidence>
<protein>
    <submittedName>
        <fullName evidence="3">Uncharacterized protein</fullName>
    </submittedName>
</protein>
<feature type="compositionally biased region" description="Basic and acidic residues" evidence="2">
    <location>
        <begin position="76"/>
        <end position="88"/>
    </location>
</feature>
<dbReference type="HOGENOM" id="CLU_1434794_0_0_1"/>
<sequence>MERKEKTSLIQMLNTSIGNISGLFKQKKQETESKDVELEEIAASQEKEESESFLLDEEEEFEKDLSRLSISMEEGMESKRTGSLENKMEAGSTTNTFVDEINKLKKIIALKDEIWLKEREKDKETSELRILESIKTQAELDYEKKRRKILLQTIDSLERRLEESEIQCLELMKYCNLLIEQQESAGAEKKK</sequence>
<dbReference type="AlphaFoldDB" id="H8ZF74"/>